<protein>
    <submittedName>
        <fullName evidence="7">Cytochrome P450</fullName>
    </submittedName>
</protein>
<dbReference type="GO" id="GO:0016705">
    <property type="term" value="F:oxidoreductase activity, acting on paired donors, with incorporation or reduction of molecular oxygen"/>
    <property type="evidence" value="ECO:0007669"/>
    <property type="project" value="InterPro"/>
</dbReference>
<dbReference type="GO" id="GO:0020037">
    <property type="term" value="F:heme binding"/>
    <property type="evidence" value="ECO:0007669"/>
    <property type="project" value="InterPro"/>
</dbReference>
<dbReference type="Proteomes" id="UP000800092">
    <property type="component" value="Unassembled WGS sequence"/>
</dbReference>
<dbReference type="PRINTS" id="PR00463">
    <property type="entry name" value="EP450I"/>
</dbReference>
<name>A0A6A6HJD1_VIRVR</name>
<dbReference type="InterPro" id="IPR036396">
    <property type="entry name" value="Cyt_P450_sf"/>
</dbReference>
<gene>
    <name evidence="7" type="ORF">EV356DRAFT_480394</name>
</gene>
<dbReference type="EMBL" id="ML991779">
    <property type="protein sequence ID" value="KAF2237570.1"/>
    <property type="molecule type" value="Genomic_DNA"/>
</dbReference>
<feature type="transmembrane region" description="Helical" evidence="6">
    <location>
        <begin position="16"/>
        <end position="40"/>
    </location>
</feature>
<dbReference type="GO" id="GO:0004497">
    <property type="term" value="F:monooxygenase activity"/>
    <property type="evidence" value="ECO:0007669"/>
    <property type="project" value="UniProtKB-KW"/>
</dbReference>
<comment type="cofactor">
    <cofactor evidence="1 4">
        <name>heme</name>
        <dbReference type="ChEBI" id="CHEBI:30413"/>
    </cofactor>
</comment>
<dbReference type="AlphaFoldDB" id="A0A6A6HJD1"/>
<dbReference type="PRINTS" id="PR00385">
    <property type="entry name" value="P450"/>
</dbReference>
<keyword evidence="6" id="KW-0812">Transmembrane</keyword>
<evidence type="ECO:0000256" key="6">
    <source>
        <dbReference type="SAM" id="Phobius"/>
    </source>
</evidence>
<dbReference type="InterPro" id="IPR002401">
    <property type="entry name" value="Cyt_P450_E_grp-I"/>
</dbReference>
<accession>A0A6A6HJD1</accession>
<dbReference type="SUPFAM" id="SSF48264">
    <property type="entry name" value="Cytochrome P450"/>
    <property type="match status" value="1"/>
</dbReference>
<comment type="similarity">
    <text evidence="5">Belongs to the cytochrome P450 family.</text>
</comment>
<organism evidence="7 8">
    <name type="scientific">Viridothelium virens</name>
    <name type="common">Speckled blister lichen</name>
    <name type="synonym">Trypethelium virens</name>
    <dbReference type="NCBI Taxonomy" id="1048519"/>
    <lineage>
        <taxon>Eukaryota</taxon>
        <taxon>Fungi</taxon>
        <taxon>Dikarya</taxon>
        <taxon>Ascomycota</taxon>
        <taxon>Pezizomycotina</taxon>
        <taxon>Dothideomycetes</taxon>
        <taxon>Dothideomycetes incertae sedis</taxon>
        <taxon>Trypetheliales</taxon>
        <taxon>Trypetheliaceae</taxon>
        <taxon>Viridothelium</taxon>
    </lineage>
</organism>
<keyword evidence="5" id="KW-0560">Oxidoreductase</keyword>
<evidence type="ECO:0000256" key="5">
    <source>
        <dbReference type="RuleBase" id="RU000461"/>
    </source>
</evidence>
<dbReference type="InterPro" id="IPR050121">
    <property type="entry name" value="Cytochrome_P450_monoxygenase"/>
</dbReference>
<evidence type="ECO:0000256" key="3">
    <source>
        <dbReference type="ARBA" id="ARBA00023004"/>
    </source>
</evidence>
<dbReference type="OrthoDB" id="1470350at2759"/>
<dbReference type="CDD" id="cd11062">
    <property type="entry name" value="CYP58-like"/>
    <property type="match status" value="1"/>
</dbReference>
<proteinExistence type="inferred from homology"/>
<sequence length="490" mass="54363">MALNDLLVSLVDAIPALPIFTLISAQLLLLIFTIGIYTIYFHPLSHIPGPLISKLTSLWIYYHSYIGDEPALIDRLHQIYGPIVRVCPNEVDISDGNALNPIYVSAGGFGKAPCYANYDIDAHPTIFSALNLAHRSPRAKAVLPLFAPASIRASTDVLEECVERFVERLKLEARSGKPVNVLNLSRSLALDVVSAYLFSESYGGVKEAGEELSASRFVDAFVAVGRFFYLPTWAFVVAEAITARLYPSTNKVADVSIARVEGFVGKLVEEAVQGERKGSYQERMLKAGVAKDEVESQCKDVIFAGTDSTGMNLGTICWSLVQNPEQYEKLRREILEAKEATPDADPQTLPYLRAVVKEGLRVSMANPTRLPRIVPSTGWTFKHVFLPPGTIVSCQMYSLHFNPTIFPQPSKFQPERWLDPSAEMLRDHIPFGIGTRQCIARNLASANLFMSVQKIVEDDCLRGASVTRSSIERLYWFNSKASEGKIELVW</sequence>
<evidence type="ECO:0000256" key="2">
    <source>
        <dbReference type="ARBA" id="ARBA00022723"/>
    </source>
</evidence>
<evidence type="ECO:0000256" key="4">
    <source>
        <dbReference type="PIRSR" id="PIRSR602401-1"/>
    </source>
</evidence>
<evidence type="ECO:0000313" key="7">
    <source>
        <dbReference type="EMBL" id="KAF2237570.1"/>
    </source>
</evidence>
<keyword evidence="4 5" id="KW-0349">Heme</keyword>
<keyword evidence="8" id="KW-1185">Reference proteome</keyword>
<evidence type="ECO:0000256" key="1">
    <source>
        <dbReference type="ARBA" id="ARBA00001971"/>
    </source>
</evidence>
<keyword evidence="2 4" id="KW-0479">Metal-binding</keyword>
<keyword evidence="6" id="KW-0472">Membrane</keyword>
<feature type="binding site" description="axial binding residue" evidence="4">
    <location>
        <position position="438"/>
    </location>
    <ligand>
        <name>heme</name>
        <dbReference type="ChEBI" id="CHEBI:30413"/>
    </ligand>
    <ligandPart>
        <name>Fe</name>
        <dbReference type="ChEBI" id="CHEBI:18248"/>
    </ligandPart>
</feature>
<keyword evidence="5" id="KW-0503">Monooxygenase</keyword>
<keyword evidence="6" id="KW-1133">Transmembrane helix</keyword>
<dbReference type="InterPro" id="IPR001128">
    <property type="entry name" value="Cyt_P450"/>
</dbReference>
<dbReference type="Pfam" id="PF00067">
    <property type="entry name" value="p450"/>
    <property type="match status" value="1"/>
</dbReference>
<dbReference type="InterPro" id="IPR017972">
    <property type="entry name" value="Cyt_P450_CS"/>
</dbReference>
<reference evidence="7" key="1">
    <citation type="journal article" date="2020" name="Stud. Mycol.">
        <title>101 Dothideomycetes genomes: a test case for predicting lifestyles and emergence of pathogens.</title>
        <authorList>
            <person name="Haridas S."/>
            <person name="Albert R."/>
            <person name="Binder M."/>
            <person name="Bloem J."/>
            <person name="Labutti K."/>
            <person name="Salamov A."/>
            <person name="Andreopoulos B."/>
            <person name="Baker S."/>
            <person name="Barry K."/>
            <person name="Bills G."/>
            <person name="Bluhm B."/>
            <person name="Cannon C."/>
            <person name="Castanera R."/>
            <person name="Culley D."/>
            <person name="Daum C."/>
            <person name="Ezra D."/>
            <person name="Gonzalez J."/>
            <person name="Henrissat B."/>
            <person name="Kuo A."/>
            <person name="Liang C."/>
            <person name="Lipzen A."/>
            <person name="Lutzoni F."/>
            <person name="Magnuson J."/>
            <person name="Mondo S."/>
            <person name="Nolan M."/>
            <person name="Ohm R."/>
            <person name="Pangilinan J."/>
            <person name="Park H.-J."/>
            <person name="Ramirez L."/>
            <person name="Alfaro M."/>
            <person name="Sun H."/>
            <person name="Tritt A."/>
            <person name="Yoshinaga Y."/>
            <person name="Zwiers L.-H."/>
            <person name="Turgeon B."/>
            <person name="Goodwin S."/>
            <person name="Spatafora J."/>
            <person name="Crous P."/>
            <person name="Grigoriev I."/>
        </authorList>
    </citation>
    <scope>NUCLEOTIDE SEQUENCE</scope>
    <source>
        <strain evidence="7">Tuck. ex Michener</strain>
    </source>
</reference>
<dbReference type="PANTHER" id="PTHR24305:SF156">
    <property type="entry name" value="P450, PUTATIVE (EUROFUNG)-RELATED"/>
    <property type="match status" value="1"/>
</dbReference>
<dbReference type="GO" id="GO:0005506">
    <property type="term" value="F:iron ion binding"/>
    <property type="evidence" value="ECO:0007669"/>
    <property type="project" value="InterPro"/>
</dbReference>
<evidence type="ECO:0000313" key="8">
    <source>
        <dbReference type="Proteomes" id="UP000800092"/>
    </source>
</evidence>
<dbReference type="Gene3D" id="1.10.630.10">
    <property type="entry name" value="Cytochrome P450"/>
    <property type="match status" value="1"/>
</dbReference>
<dbReference type="PANTHER" id="PTHR24305">
    <property type="entry name" value="CYTOCHROME P450"/>
    <property type="match status" value="1"/>
</dbReference>
<dbReference type="PROSITE" id="PS00086">
    <property type="entry name" value="CYTOCHROME_P450"/>
    <property type="match status" value="1"/>
</dbReference>
<keyword evidence="3 4" id="KW-0408">Iron</keyword>